<dbReference type="SUPFAM" id="SSF55021">
    <property type="entry name" value="ACT-like"/>
    <property type="match status" value="2"/>
</dbReference>
<evidence type="ECO:0000256" key="7">
    <source>
        <dbReference type="ARBA" id="ARBA00047872"/>
    </source>
</evidence>
<dbReference type="GO" id="GO:0005829">
    <property type="term" value="C:cytosol"/>
    <property type="evidence" value="ECO:0007669"/>
    <property type="project" value="TreeGrafter"/>
</dbReference>
<dbReference type="EC" id="2.7.2.4" evidence="8"/>
<dbReference type="FunFam" id="3.30.2130.10:FF:000001">
    <property type="entry name" value="Bifunctional aspartokinase/homoserine dehydrogenase"/>
    <property type="match status" value="1"/>
</dbReference>
<dbReference type="Gene3D" id="3.40.1160.10">
    <property type="entry name" value="Acetylglutamate kinase-like"/>
    <property type="match status" value="1"/>
</dbReference>
<dbReference type="InterPro" id="IPR001341">
    <property type="entry name" value="Asp_kinase"/>
</dbReference>
<evidence type="ECO:0000256" key="2">
    <source>
        <dbReference type="ARBA" id="ARBA00010122"/>
    </source>
</evidence>
<dbReference type="UniPathway" id="UPA00050">
    <property type="reaction ID" value="UER00461"/>
</dbReference>
<keyword evidence="4" id="KW-0547">Nucleotide-binding</keyword>
<evidence type="ECO:0000256" key="9">
    <source>
        <dbReference type="RuleBase" id="RU004249"/>
    </source>
</evidence>
<comment type="pathway">
    <text evidence="9">Amino-acid biosynthesis; L-methionine biosynthesis via de novo pathway; L-homoserine from L-aspartate: step 1/3.</text>
</comment>
<proteinExistence type="inferred from homology"/>
<dbReference type="PROSITE" id="PS51671">
    <property type="entry name" value="ACT"/>
    <property type="match status" value="1"/>
</dbReference>
<name>A0A538TXI0_UNCEI</name>
<dbReference type="EMBL" id="VBPB01000391">
    <property type="protein sequence ID" value="TMQ68311.1"/>
    <property type="molecule type" value="Genomic_DNA"/>
</dbReference>
<dbReference type="GO" id="GO:0009088">
    <property type="term" value="P:threonine biosynthetic process"/>
    <property type="evidence" value="ECO:0007669"/>
    <property type="project" value="UniProtKB-UniPathway"/>
</dbReference>
<dbReference type="InterPro" id="IPR002912">
    <property type="entry name" value="ACT_dom"/>
</dbReference>
<evidence type="ECO:0000256" key="8">
    <source>
        <dbReference type="RuleBase" id="RU003448"/>
    </source>
</evidence>
<keyword evidence="5 8" id="KW-0418">Kinase</keyword>
<dbReference type="UniPathway" id="UPA00051">
    <property type="reaction ID" value="UER00462"/>
</dbReference>
<comment type="pathway">
    <text evidence="1 9">Amino-acid biosynthesis; L-lysine biosynthesis via DAP pathway; (S)-tetrahydrodipicolinate from L-aspartate: step 1/4.</text>
</comment>
<feature type="domain" description="ACT" evidence="10">
    <location>
        <begin position="141"/>
        <end position="208"/>
    </location>
</feature>
<dbReference type="Pfam" id="PF00696">
    <property type="entry name" value="AA_kinase"/>
    <property type="match status" value="1"/>
</dbReference>
<evidence type="ECO:0000256" key="4">
    <source>
        <dbReference type="ARBA" id="ARBA00022741"/>
    </source>
</evidence>
<dbReference type="AlphaFoldDB" id="A0A538TXI0"/>
<dbReference type="UniPathway" id="UPA00034">
    <property type="reaction ID" value="UER00015"/>
</dbReference>
<keyword evidence="3 8" id="KW-0808">Transferase</keyword>
<keyword evidence="9" id="KW-0028">Amino-acid biosynthesis</keyword>
<dbReference type="PANTHER" id="PTHR21499">
    <property type="entry name" value="ASPARTATE KINASE"/>
    <property type="match status" value="1"/>
</dbReference>
<dbReference type="GO" id="GO:0009090">
    <property type="term" value="P:homoserine biosynthetic process"/>
    <property type="evidence" value="ECO:0007669"/>
    <property type="project" value="TreeGrafter"/>
</dbReference>
<evidence type="ECO:0000313" key="12">
    <source>
        <dbReference type="Proteomes" id="UP000319771"/>
    </source>
</evidence>
<dbReference type="CDD" id="cd04912">
    <property type="entry name" value="ACT_AKiii-LysC-EC-like_1"/>
    <property type="match status" value="1"/>
</dbReference>
<dbReference type="InterPro" id="IPR001048">
    <property type="entry name" value="Asp/Glu/Uridylate_kinase"/>
</dbReference>
<evidence type="ECO:0000256" key="6">
    <source>
        <dbReference type="ARBA" id="ARBA00022840"/>
    </source>
</evidence>
<dbReference type="GO" id="GO:0005524">
    <property type="term" value="F:ATP binding"/>
    <property type="evidence" value="ECO:0007669"/>
    <property type="project" value="UniProtKB-KW"/>
</dbReference>
<dbReference type="SUPFAM" id="SSF53633">
    <property type="entry name" value="Carbamate kinase-like"/>
    <property type="match status" value="1"/>
</dbReference>
<evidence type="ECO:0000256" key="5">
    <source>
        <dbReference type="ARBA" id="ARBA00022777"/>
    </source>
</evidence>
<evidence type="ECO:0000313" key="11">
    <source>
        <dbReference type="EMBL" id="TMQ68311.1"/>
    </source>
</evidence>
<dbReference type="InterPro" id="IPR036393">
    <property type="entry name" value="AceGlu_kinase-like_sf"/>
</dbReference>
<protein>
    <recommendedName>
        <fullName evidence="8">Aspartokinase</fullName>
        <ecNumber evidence="8">2.7.2.4</ecNumber>
    </recommendedName>
</protein>
<feature type="non-terminal residue" evidence="11">
    <location>
        <position position="1"/>
    </location>
</feature>
<comment type="caution">
    <text evidence="11">The sequence shown here is derived from an EMBL/GenBank/DDBJ whole genome shotgun (WGS) entry which is preliminary data.</text>
</comment>
<organism evidence="11 12">
    <name type="scientific">Eiseniibacteriota bacterium</name>
    <dbReference type="NCBI Taxonomy" id="2212470"/>
    <lineage>
        <taxon>Bacteria</taxon>
        <taxon>Candidatus Eiseniibacteriota</taxon>
    </lineage>
</organism>
<reference evidence="11 12" key="1">
    <citation type="journal article" date="2019" name="Nat. Microbiol.">
        <title>Mediterranean grassland soil C-N compound turnover is dependent on rainfall and depth, and is mediated by genomically divergent microorganisms.</title>
        <authorList>
            <person name="Diamond S."/>
            <person name="Andeer P.F."/>
            <person name="Li Z."/>
            <person name="Crits-Christoph A."/>
            <person name="Burstein D."/>
            <person name="Anantharaman K."/>
            <person name="Lane K.R."/>
            <person name="Thomas B.C."/>
            <person name="Pan C."/>
            <person name="Northen T.R."/>
            <person name="Banfield J.F."/>
        </authorList>
    </citation>
    <scope>NUCLEOTIDE SEQUENCE [LARGE SCALE GENOMIC DNA]</scope>
    <source>
        <strain evidence="11">WS_11</strain>
    </source>
</reference>
<evidence type="ECO:0000259" key="10">
    <source>
        <dbReference type="PROSITE" id="PS51671"/>
    </source>
</evidence>
<dbReference type="InterPro" id="IPR045865">
    <property type="entry name" value="ACT-like_dom_sf"/>
</dbReference>
<accession>A0A538TXI0</accession>
<evidence type="ECO:0000256" key="1">
    <source>
        <dbReference type="ARBA" id="ARBA00004766"/>
    </source>
</evidence>
<keyword evidence="6" id="KW-0067">ATP-binding</keyword>
<dbReference type="NCBIfam" id="TIGR00657">
    <property type="entry name" value="asp_kinases"/>
    <property type="match status" value="1"/>
</dbReference>
<dbReference type="Pfam" id="PF22468">
    <property type="entry name" value="ACT_9"/>
    <property type="match status" value="2"/>
</dbReference>
<gene>
    <name evidence="11" type="ORF">E6K81_16665</name>
</gene>
<dbReference type="InterPro" id="IPR054352">
    <property type="entry name" value="ACT_Aspartokinase"/>
</dbReference>
<dbReference type="Gene3D" id="3.30.70.260">
    <property type="match status" value="2"/>
</dbReference>
<dbReference type="GO" id="GO:0004072">
    <property type="term" value="F:aspartate kinase activity"/>
    <property type="evidence" value="ECO:0007669"/>
    <property type="project" value="UniProtKB-EC"/>
</dbReference>
<comment type="catalytic activity">
    <reaction evidence="7 8">
        <text>L-aspartate + ATP = 4-phospho-L-aspartate + ADP</text>
        <dbReference type="Rhea" id="RHEA:23776"/>
        <dbReference type="ChEBI" id="CHEBI:29991"/>
        <dbReference type="ChEBI" id="CHEBI:30616"/>
        <dbReference type="ChEBI" id="CHEBI:57535"/>
        <dbReference type="ChEBI" id="CHEBI:456216"/>
        <dbReference type="EC" id="2.7.2.4"/>
    </reaction>
</comment>
<evidence type="ECO:0000256" key="3">
    <source>
        <dbReference type="ARBA" id="ARBA00022679"/>
    </source>
</evidence>
<dbReference type="GO" id="GO:0009089">
    <property type="term" value="P:lysine biosynthetic process via diaminopimelate"/>
    <property type="evidence" value="ECO:0007669"/>
    <property type="project" value="UniProtKB-UniPathway"/>
</dbReference>
<sequence>PPLPVVTGFLGRTADGRITTLGRGGSDYSAAILGAALGAEEIQIWTDTSGMLSADPRIVPEARPVAHLSFAEASELAYFGAKVLHPKTLLPAMEGAIPVRILNTARPEDLGSLITPAAQPADSSWRVKSIACKKDVTAVTIVSTRMLLAHGFLARVFEVFGRHHIVVDLVTTSEVSISVTVDDPSRLEEAIADLEGIGEVESRHGLAVVAVVGEGAPSHLGLAGHVFTLLGGVAIGVEMISQGASRVNLSFVVRGEDADRAVRLLHRGLGLDMERTAAVTGRAEGS</sequence>
<comment type="pathway">
    <text evidence="9">Amino-acid biosynthesis; L-threonine biosynthesis; L-threonine from L-aspartate: step 1/5.</text>
</comment>
<comment type="similarity">
    <text evidence="2 8">Belongs to the aspartokinase family.</text>
</comment>
<dbReference type="Proteomes" id="UP000319771">
    <property type="component" value="Unassembled WGS sequence"/>
</dbReference>
<dbReference type="PANTHER" id="PTHR21499:SF59">
    <property type="entry name" value="ASPARTOKINASE"/>
    <property type="match status" value="1"/>
</dbReference>